<dbReference type="AlphaFoldDB" id="A0A1H9KPP6"/>
<proteinExistence type="predicted"/>
<dbReference type="InterPro" id="IPR009057">
    <property type="entry name" value="Homeodomain-like_sf"/>
</dbReference>
<evidence type="ECO:0000313" key="8">
    <source>
        <dbReference type="Proteomes" id="UP000199021"/>
    </source>
</evidence>
<feature type="transmembrane region" description="Helical" evidence="5">
    <location>
        <begin position="105"/>
        <end position="125"/>
    </location>
</feature>
<feature type="domain" description="HTH araC/xylS-type" evidence="6">
    <location>
        <begin position="307"/>
        <end position="411"/>
    </location>
</feature>
<dbReference type="PANTHER" id="PTHR43280:SF28">
    <property type="entry name" value="HTH-TYPE TRANSCRIPTIONAL ACTIVATOR RHAS"/>
    <property type="match status" value="1"/>
</dbReference>
<feature type="transmembrane region" description="Helical" evidence="5">
    <location>
        <begin position="74"/>
        <end position="93"/>
    </location>
</feature>
<dbReference type="OrthoDB" id="5492415at2"/>
<name>A0A1H9KPP6_9BACT</name>
<evidence type="ECO:0000259" key="6">
    <source>
        <dbReference type="PROSITE" id="PS01124"/>
    </source>
</evidence>
<sequence>MFEFNEWSGPLLPGFLQGLVFAVILALRGYREERISDYLAALLLLMGSLYVGQWMLGFAGWYDAHDWRTTLMFYIEWKNLLAFGPLIWLYFRALTNTDFRWERRYWWHFVPLLIVLLEPIIVFLYDWFFWRLIKGAPFEFFYGTRGPAAEWANNDNGFQFWYYGVAAFSFCHLIFYLVKTLKDYRHYRQYLAAEFSNANQLSFSHLRFTLYLMLFGVSLTFLLELGNLIYSTSYIDSWDSFFVMSVFTFLVAIQFLTISPTATRALRFEPEKQTPTTTPADSSNPKPASNPAASAAVVDEDLQRWAEKLTQRLDSHEDYLNPDLKMGELASQLRTNPSILSKVINTVHGQNFNDYINGLRCEVFLDKVRAGEHLRHTLLSLALDCGFNSKSTFNRAFRKYAGKSPGQMVREIGPES</sequence>
<feature type="transmembrane region" description="Helical" evidence="5">
    <location>
        <begin position="241"/>
        <end position="258"/>
    </location>
</feature>
<feature type="transmembrane region" description="Helical" evidence="5">
    <location>
        <begin position="160"/>
        <end position="178"/>
    </location>
</feature>
<organism evidence="7 8">
    <name type="scientific">Neolewinella agarilytica</name>
    <dbReference type="NCBI Taxonomy" id="478744"/>
    <lineage>
        <taxon>Bacteria</taxon>
        <taxon>Pseudomonadati</taxon>
        <taxon>Bacteroidota</taxon>
        <taxon>Saprospiria</taxon>
        <taxon>Saprospirales</taxon>
        <taxon>Lewinellaceae</taxon>
        <taxon>Neolewinella</taxon>
    </lineage>
</organism>
<feature type="transmembrane region" description="Helical" evidence="5">
    <location>
        <begin position="42"/>
        <end position="62"/>
    </location>
</feature>
<dbReference type="RefSeq" id="WP_090171020.1">
    <property type="nucleotide sequence ID" value="NZ_FOFB01000021.1"/>
</dbReference>
<feature type="region of interest" description="Disordered" evidence="4">
    <location>
        <begin position="267"/>
        <end position="293"/>
    </location>
</feature>
<feature type="transmembrane region" description="Helical" evidence="5">
    <location>
        <begin position="208"/>
        <end position="229"/>
    </location>
</feature>
<gene>
    <name evidence="7" type="ORF">SAMN05444359_12164</name>
</gene>
<dbReference type="PROSITE" id="PS01124">
    <property type="entry name" value="HTH_ARAC_FAMILY_2"/>
    <property type="match status" value="1"/>
</dbReference>
<evidence type="ECO:0000256" key="5">
    <source>
        <dbReference type="SAM" id="Phobius"/>
    </source>
</evidence>
<keyword evidence="5" id="KW-0812">Transmembrane</keyword>
<evidence type="ECO:0000256" key="4">
    <source>
        <dbReference type="SAM" id="MobiDB-lite"/>
    </source>
</evidence>
<keyword evidence="2" id="KW-0238">DNA-binding</keyword>
<dbReference type="EMBL" id="FOFB01000021">
    <property type="protein sequence ID" value="SER01126.1"/>
    <property type="molecule type" value="Genomic_DNA"/>
</dbReference>
<evidence type="ECO:0000313" key="7">
    <source>
        <dbReference type="EMBL" id="SER01126.1"/>
    </source>
</evidence>
<dbReference type="STRING" id="478744.SAMN05444359_12164"/>
<keyword evidence="1" id="KW-0805">Transcription regulation</keyword>
<dbReference type="SMART" id="SM00342">
    <property type="entry name" value="HTH_ARAC"/>
    <property type="match status" value="1"/>
</dbReference>
<dbReference type="Gene3D" id="1.10.10.60">
    <property type="entry name" value="Homeodomain-like"/>
    <property type="match status" value="2"/>
</dbReference>
<dbReference type="GO" id="GO:0003700">
    <property type="term" value="F:DNA-binding transcription factor activity"/>
    <property type="evidence" value="ECO:0007669"/>
    <property type="project" value="InterPro"/>
</dbReference>
<evidence type="ECO:0000256" key="1">
    <source>
        <dbReference type="ARBA" id="ARBA00023015"/>
    </source>
</evidence>
<keyword evidence="8" id="KW-1185">Reference proteome</keyword>
<dbReference type="Pfam" id="PF12833">
    <property type="entry name" value="HTH_18"/>
    <property type="match status" value="1"/>
</dbReference>
<evidence type="ECO:0000256" key="2">
    <source>
        <dbReference type="ARBA" id="ARBA00023125"/>
    </source>
</evidence>
<feature type="compositionally biased region" description="Low complexity" evidence="4">
    <location>
        <begin position="279"/>
        <end position="293"/>
    </location>
</feature>
<accession>A0A1H9KPP6</accession>
<reference evidence="8" key="1">
    <citation type="submission" date="2016-10" db="EMBL/GenBank/DDBJ databases">
        <authorList>
            <person name="Varghese N."/>
            <person name="Submissions S."/>
        </authorList>
    </citation>
    <scope>NUCLEOTIDE SEQUENCE [LARGE SCALE GENOMIC DNA]</scope>
    <source>
        <strain evidence="8">DSM 24740</strain>
    </source>
</reference>
<dbReference type="GO" id="GO:0043565">
    <property type="term" value="F:sequence-specific DNA binding"/>
    <property type="evidence" value="ECO:0007669"/>
    <property type="project" value="InterPro"/>
</dbReference>
<dbReference type="SUPFAM" id="SSF46689">
    <property type="entry name" value="Homeodomain-like"/>
    <property type="match status" value="1"/>
</dbReference>
<dbReference type="PANTHER" id="PTHR43280">
    <property type="entry name" value="ARAC-FAMILY TRANSCRIPTIONAL REGULATOR"/>
    <property type="match status" value="1"/>
</dbReference>
<protein>
    <submittedName>
        <fullName evidence="7">Transcriptional regulator, AraC family</fullName>
    </submittedName>
</protein>
<keyword evidence="5" id="KW-0472">Membrane</keyword>
<dbReference type="InParanoid" id="A0A1H9KPP6"/>
<keyword evidence="5" id="KW-1133">Transmembrane helix</keyword>
<keyword evidence="3" id="KW-0804">Transcription</keyword>
<dbReference type="Proteomes" id="UP000199021">
    <property type="component" value="Unassembled WGS sequence"/>
</dbReference>
<dbReference type="InterPro" id="IPR018060">
    <property type="entry name" value="HTH_AraC"/>
</dbReference>
<feature type="transmembrane region" description="Helical" evidence="5">
    <location>
        <begin position="12"/>
        <end position="30"/>
    </location>
</feature>
<evidence type="ECO:0000256" key="3">
    <source>
        <dbReference type="ARBA" id="ARBA00023163"/>
    </source>
</evidence>